<proteinExistence type="inferred from homology"/>
<dbReference type="FunFam" id="1.20.5.170:FF:000025">
    <property type="entry name" value="nuclear factor interleukin-3-regulated protein-like"/>
    <property type="match status" value="1"/>
</dbReference>
<evidence type="ECO:0000256" key="3">
    <source>
        <dbReference type="ARBA" id="ARBA00023015"/>
    </source>
</evidence>
<evidence type="ECO:0000256" key="1">
    <source>
        <dbReference type="ARBA" id="ARBA00004123"/>
    </source>
</evidence>
<dbReference type="GO" id="GO:0005634">
    <property type="term" value="C:nucleus"/>
    <property type="evidence" value="ECO:0007669"/>
    <property type="project" value="UniProtKB-SubCell"/>
</dbReference>
<sequence>MDLSGSTHHFGDVSGSAILPVSAFSAYNLLKNCNYLLNKPPDFQQKILSSQDVSTNCTLSPLISDEIVPNMCINQDKREVGPLPMPFLASSSFYNYPQNIHILQKDEICNRGISSTCSGLFNTMRRQRGEKKPIPDDMKDEKYFERRKRNNQAAKKSRDARKMREDQVVLRASILEHENAILRAQVLTLREESSSLRRLLLQKKALEIVSMDTVRFANHKMV</sequence>
<keyword evidence="5" id="KW-0804">Transcription</keyword>
<dbReference type="PANTHER" id="PTHR11988">
    <property type="entry name" value="THYROTROPH EMBRYONIC FACTOR RELATED"/>
    <property type="match status" value="1"/>
</dbReference>
<dbReference type="SUPFAM" id="SSF57959">
    <property type="entry name" value="Leucine zipper domain"/>
    <property type="match status" value="1"/>
</dbReference>
<dbReference type="InterPro" id="IPR040223">
    <property type="entry name" value="PAR_bZIP"/>
</dbReference>
<keyword evidence="6" id="KW-0539">Nucleus</keyword>
<keyword evidence="3" id="KW-0805">Transcription regulation</keyword>
<name>A0AAW1U2W4_9CUCU</name>
<accession>A0AAW1U2W4</accession>
<dbReference type="Pfam" id="PF07716">
    <property type="entry name" value="bZIP_2"/>
    <property type="match status" value="1"/>
</dbReference>
<dbReference type="InterPro" id="IPR046347">
    <property type="entry name" value="bZIP_sf"/>
</dbReference>
<evidence type="ECO:0000259" key="7">
    <source>
        <dbReference type="PROSITE" id="PS50217"/>
    </source>
</evidence>
<dbReference type="Gene3D" id="1.20.5.170">
    <property type="match status" value="1"/>
</dbReference>
<comment type="caution">
    <text evidence="8">The sequence shown here is derived from an EMBL/GenBank/DDBJ whole genome shotgun (WGS) entry which is preliminary data.</text>
</comment>
<dbReference type="PROSITE" id="PS50217">
    <property type="entry name" value="BZIP"/>
    <property type="match status" value="1"/>
</dbReference>
<organism evidence="8 9">
    <name type="scientific">Henosepilachna vigintioctopunctata</name>
    <dbReference type="NCBI Taxonomy" id="420089"/>
    <lineage>
        <taxon>Eukaryota</taxon>
        <taxon>Metazoa</taxon>
        <taxon>Ecdysozoa</taxon>
        <taxon>Arthropoda</taxon>
        <taxon>Hexapoda</taxon>
        <taxon>Insecta</taxon>
        <taxon>Pterygota</taxon>
        <taxon>Neoptera</taxon>
        <taxon>Endopterygota</taxon>
        <taxon>Coleoptera</taxon>
        <taxon>Polyphaga</taxon>
        <taxon>Cucujiformia</taxon>
        <taxon>Coccinelloidea</taxon>
        <taxon>Coccinellidae</taxon>
        <taxon>Epilachninae</taxon>
        <taxon>Epilachnini</taxon>
        <taxon>Henosepilachna</taxon>
    </lineage>
</organism>
<protein>
    <recommendedName>
        <fullName evidence="7">BZIP domain-containing protein</fullName>
    </recommendedName>
</protein>
<dbReference type="AlphaFoldDB" id="A0AAW1U2W4"/>
<dbReference type="PANTHER" id="PTHR11988:SF55">
    <property type="entry name" value="BZIP DOMAIN-CONTAINING PROTEIN"/>
    <property type="match status" value="1"/>
</dbReference>
<dbReference type="SMART" id="SM00338">
    <property type="entry name" value="BRLZ"/>
    <property type="match status" value="1"/>
</dbReference>
<dbReference type="GO" id="GO:0000978">
    <property type="term" value="F:RNA polymerase II cis-regulatory region sequence-specific DNA binding"/>
    <property type="evidence" value="ECO:0007669"/>
    <property type="project" value="TreeGrafter"/>
</dbReference>
<dbReference type="InterPro" id="IPR004827">
    <property type="entry name" value="bZIP"/>
</dbReference>
<keyword evidence="4" id="KW-0238">DNA-binding</keyword>
<evidence type="ECO:0000256" key="5">
    <source>
        <dbReference type="ARBA" id="ARBA00023163"/>
    </source>
</evidence>
<gene>
    <name evidence="8" type="ORF">WA026_005788</name>
</gene>
<feature type="domain" description="BZIP" evidence="7">
    <location>
        <begin position="140"/>
        <end position="203"/>
    </location>
</feature>
<evidence type="ECO:0000313" key="9">
    <source>
        <dbReference type="Proteomes" id="UP001431783"/>
    </source>
</evidence>
<reference evidence="8 9" key="1">
    <citation type="submission" date="2023-03" db="EMBL/GenBank/DDBJ databases">
        <title>Genome insight into feeding habits of ladybird beetles.</title>
        <authorList>
            <person name="Li H.-S."/>
            <person name="Huang Y.-H."/>
            <person name="Pang H."/>
        </authorList>
    </citation>
    <scope>NUCLEOTIDE SEQUENCE [LARGE SCALE GENOMIC DNA]</scope>
    <source>
        <strain evidence="8">SYSU_2023b</strain>
        <tissue evidence="8">Whole body</tissue>
    </source>
</reference>
<comment type="similarity">
    <text evidence="2">Belongs to the bZIP family. NFIL3 subfamily.</text>
</comment>
<dbReference type="GO" id="GO:0000981">
    <property type="term" value="F:DNA-binding transcription factor activity, RNA polymerase II-specific"/>
    <property type="evidence" value="ECO:0007669"/>
    <property type="project" value="TreeGrafter"/>
</dbReference>
<dbReference type="Proteomes" id="UP001431783">
    <property type="component" value="Unassembled WGS sequence"/>
</dbReference>
<keyword evidence="9" id="KW-1185">Reference proteome</keyword>
<evidence type="ECO:0000313" key="8">
    <source>
        <dbReference type="EMBL" id="KAK9874972.1"/>
    </source>
</evidence>
<dbReference type="CDD" id="cd14695">
    <property type="entry name" value="bZIP_HLF"/>
    <property type="match status" value="1"/>
</dbReference>
<evidence type="ECO:0000256" key="4">
    <source>
        <dbReference type="ARBA" id="ARBA00023125"/>
    </source>
</evidence>
<dbReference type="EMBL" id="JARQZJ010000032">
    <property type="protein sequence ID" value="KAK9874972.1"/>
    <property type="molecule type" value="Genomic_DNA"/>
</dbReference>
<evidence type="ECO:0000256" key="6">
    <source>
        <dbReference type="ARBA" id="ARBA00023242"/>
    </source>
</evidence>
<evidence type="ECO:0000256" key="2">
    <source>
        <dbReference type="ARBA" id="ARBA00006079"/>
    </source>
</evidence>
<comment type="subcellular location">
    <subcellularLocation>
        <location evidence="1">Nucleus</location>
    </subcellularLocation>
</comment>